<evidence type="ECO:0008006" key="4">
    <source>
        <dbReference type="Google" id="ProtNLM"/>
    </source>
</evidence>
<feature type="transmembrane region" description="Helical" evidence="1">
    <location>
        <begin position="205"/>
        <end position="223"/>
    </location>
</feature>
<dbReference type="STRING" id="1457250.GCA_000755225_02613"/>
<dbReference type="OrthoDB" id="387270at2157"/>
<name>A0A4D6H912_9EURY</name>
<dbReference type="RefSeq" id="WP_049993434.1">
    <property type="nucleotide sequence ID" value="NZ_CP031310.1"/>
</dbReference>
<keyword evidence="1" id="KW-0812">Transmembrane</keyword>
<feature type="transmembrane region" description="Helical" evidence="1">
    <location>
        <begin position="162"/>
        <end position="184"/>
    </location>
</feature>
<evidence type="ECO:0000313" key="2">
    <source>
        <dbReference type="EMBL" id="QCC49991.1"/>
    </source>
</evidence>
<keyword evidence="3" id="KW-1185">Reference proteome</keyword>
<dbReference type="GeneID" id="39846519"/>
<dbReference type="EMBL" id="CP031310">
    <property type="protein sequence ID" value="QCC49991.1"/>
    <property type="molecule type" value="Genomic_DNA"/>
</dbReference>
<accession>A0A4D6H912</accession>
<feature type="transmembrane region" description="Helical" evidence="1">
    <location>
        <begin position="27"/>
        <end position="46"/>
    </location>
</feature>
<dbReference type="KEGG" id="hsn:DV733_01585"/>
<dbReference type="AlphaFoldDB" id="A0A4D6H912"/>
<feature type="transmembrane region" description="Helical" evidence="1">
    <location>
        <begin position="58"/>
        <end position="77"/>
    </location>
</feature>
<keyword evidence="1" id="KW-0472">Membrane</keyword>
<evidence type="ECO:0000313" key="3">
    <source>
        <dbReference type="Proteomes" id="UP000296706"/>
    </source>
</evidence>
<proteinExistence type="predicted"/>
<sequence>MTVDEAATTNRQSDDATSGLWLLRRGWFVLAGLLATAALVGVRSLSIPLAETTYQLEFPYLSFAVSLVPAWVAPVTLRPEALWGLKPAYLAVTVGLWTLAVLAVVIAAGLFWWGLDRDSGVLAPLSRLGWLVAYGLAAVVLTVFGSDLLVGSLPADWAGLEWGWTLLLALVAGRLFVAPVAIVRDGRRPLDAVRWSIRSLAGVRWTVRCTGLVLLLAFASRVVTAPFGALGGGLVGLALTVAVGTALVGSAHAYAMAFVYDLVAGNQTEGRES</sequence>
<feature type="transmembrane region" description="Helical" evidence="1">
    <location>
        <begin position="89"/>
        <end position="115"/>
    </location>
</feature>
<keyword evidence="1" id="KW-1133">Transmembrane helix</keyword>
<reference evidence="2 3" key="1">
    <citation type="journal article" date="2019" name="Nat. Commun.">
        <title>A new type of DNA phosphorothioation-based antiviral system in archaea.</title>
        <authorList>
            <person name="Xiong L."/>
            <person name="Liu S."/>
            <person name="Chen S."/>
            <person name="Xiao Y."/>
            <person name="Zhu B."/>
            <person name="Gao Y."/>
            <person name="Zhang Y."/>
            <person name="Chen B."/>
            <person name="Luo J."/>
            <person name="Deng Z."/>
            <person name="Chen X."/>
            <person name="Wang L."/>
            <person name="Chen S."/>
        </authorList>
    </citation>
    <scope>NUCLEOTIDE SEQUENCE [LARGE SCALE GENOMIC DNA]</scope>
    <source>
        <strain evidence="2 3">CBA1105</strain>
    </source>
</reference>
<protein>
    <recommendedName>
        <fullName evidence="4">DUF4013 domain-containing protein</fullName>
    </recommendedName>
</protein>
<evidence type="ECO:0000256" key="1">
    <source>
        <dbReference type="SAM" id="Phobius"/>
    </source>
</evidence>
<organism evidence="2 3">
    <name type="scientific">Halapricum salinum</name>
    <dbReference type="NCBI Taxonomy" id="1457250"/>
    <lineage>
        <taxon>Archaea</taxon>
        <taxon>Methanobacteriati</taxon>
        <taxon>Methanobacteriota</taxon>
        <taxon>Stenosarchaea group</taxon>
        <taxon>Halobacteria</taxon>
        <taxon>Halobacteriales</taxon>
        <taxon>Haloarculaceae</taxon>
        <taxon>Halapricum</taxon>
    </lineage>
</organism>
<gene>
    <name evidence="2" type="ORF">DV733_01585</name>
</gene>
<feature type="transmembrane region" description="Helical" evidence="1">
    <location>
        <begin position="127"/>
        <end position="150"/>
    </location>
</feature>
<dbReference type="Proteomes" id="UP000296706">
    <property type="component" value="Chromosome"/>
</dbReference>
<feature type="transmembrane region" description="Helical" evidence="1">
    <location>
        <begin position="229"/>
        <end position="248"/>
    </location>
</feature>